<dbReference type="AlphaFoldDB" id="A0AA39UMX0"/>
<organism evidence="1 2">
    <name type="scientific">Armillaria luteobubalina</name>
    <dbReference type="NCBI Taxonomy" id="153913"/>
    <lineage>
        <taxon>Eukaryota</taxon>
        <taxon>Fungi</taxon>
        <taxon>Dikarya</taxon>
        <taxon>Basidiomycota</taxon>
        <taxon>Agaricomycotina</taxon>
        <taxon>Agaricomycetes</taxon>
        <taxon>Agaricomycetidae</taxon>
        <taxon>Agaricales</taxon>
        <taxon>Marasmiineae</taxon>
        <taxon>Physalacriaceae</taxon>
        <taxon>Armillaria</taxon>
    </lineage>
</organism>
<comment type="caution">
    <text evidence="1">The sequence shown here is derived from an EMBL/GenBank/DDBJ whole genome shotgun (WGS) entry which is preliminary data.</text>
</comment>
<accession>A0AA39UMX0</accession>
<protein>
    <submittedName>
        <fullName evidence="1">Uncharacterized protein</fullName>
    </submittedName>
</protein>
<sequence>MACIANLPDAIPNGKGWGVGTVVGWLPIVEEDPKHKGKPSWINFKPVVWHESFCKILESVAEYSYTGYAFTLPHSGETIVIYPFIFILSADYEEHCMMSLICIYLVPDKKLMDITEVYPLRTTESMQKLYDQAQEKGDSILQSSGLQDVENVFWSIECSDPYRAVSWDQLHAYHLGLHLGLFKHLLLHLLEHVENIQGPDKHKAKVIIDELYYCQLSKMQILFAAHSVLSKADNPNAYLLLKVIQSYLELDMYTSMDVHMEKSIEEGRQLLGVFEANLKAYSQATDDTIWKNVTSWSIPKGVTKNYNTKVNECMHGPLKEAYQTWTNFKNVADQKWNCYEIATKNGL</sequence>
<dbReference type="EMBL" id="JAUEPU010000019">
    <property type="protein sequence ID" value="KAK0494773.1"/>
    <property type="molecule type" value="Genomic_DNA"/>
</dbReference>
<evidence type="ECO:0000313" key="1">
    <source>
        <dbReference type="EMBL" id="KAK0494773.1"/>
    </source>
</evidence>
<gene>
    <name evidence="1" type="ORF">EDD18DRAFT_1106659</name>
</gene>
<reference evidence="1" key="1">
    <citation type="submission" date="2023-06" db="EMBL/GenBank/DDBJ databases">
        <authorList>
            <consortium name="Lawrence Berkeley National Laboratory"/>
            <person name="Ahrendt S."/>
            <person name="Sahu N."/>
            <person name="Indic B."/>
            <person name="Wong-Bajracharya J."/>
            <person name="Merenyi Z."/>
            <person name="Ke H.-M."/>
            <person name="Monk M."/>
            <person name="Kocsube S."/>
            <person name="Drula E."/>
            <person name="Lipzen A."/>
            <person name="Balint B."/>
            <person name="Henrissat B."/>
            <person name="Andreopoulos B."/>
            <person name="Martin F.M."/>
            <person name="Harder C.B."/>
            <person name="Rigling D."/>
            <person name="Ford K.L."/>
            <person name="Foster G.D."/>
            <person name="Pangilinan J."/>
            <person name="Papanicolaou A."/>
            <person name="Barry K."/>
            <person name="LaButti K."/>
            <person name="Viragh M."/>
            <person name="Koriabine M."/>
            <person name="Yan M."/>
            <person name="Riley R."/>
            <person name="Champramary S."/>
            <person name="Plett K.L."/>
            <person name="Tsai I.J."/>
            <person name="Slot J."/>
            <person name="Sipos G."/>
            <person name="Plett J."/>
            <person name="Nagy L.G."/>
            <person name="Grigoriev I.V."/>
        </authorList>
    </citation>
    <scope>NUCLEOTIDE SEQUENCE</scope>
    <source>
        <strain evidence="1">HWK02</strain>
    </source>
</reference>
<dbReference type="Pfam" id="PF18759">
    <property type="entry name" value="Plavaka"/>
    <property type="match status" value="1"/>
</dbReference>
<dbReference type="Proteomes" id="UP001175228">
    <property type="component" value="Unassembled WGS sequence"/>
</dbReference>
<proteinExistence type="predicted"/>
<evidence type="ECO:0000313" key="2">
    <source>
        <dbReference type="Proteomes" id="UP001175228"/>
    </source>
</evidence>
<dbReference type="InterPro" id="IPR041078">
    <property type="entry name" value="Plavaka"/>
</dbReference>
<keyword evidence="2" id="KW-1185">Reference proteome</keyword>
<name>A0AA39UMX0_9AGAR</name>